<dbReference type="AlphaFoldDB" id="A0A6N7QGH4"/>
<organism evidence="1 4">
    <name type="scientific">Xanthomonas sontii</name>
    <dbReference type="NCBI Taxonomy" id="2650745"/>
    <lineage>
        <taxon>Bacteria</taxon>
        <taxon>Pseudomonadati</taxon>
        <taxon>Pseudomonadota</taxon>
        <taxon>Gammaproteobacteria</taxon>
        <taxon>Lysobacterales</taxon>
        <taxon>Lysobacteraceae</taxon>
        <taxon>Xanthomonas</taxon>
    </lineage>
</organism>
<dbReference type="EMBL" id="WJPM01000031">
    <property type="protein sequence ID" value="MRH77065.1"/>
    <property type="molecule type" value="Genomic_DNA"/>
</dbReference>
<comment type="caution">
    <text evidence="1">The sequence shown here is derived from an EMBL/GenBank/DDBJ whole genome shotgun (WGS) entry which is preliminary data.</text>
</comment>
<protein>
    <submittedName>
        <fullName evidence="1">Nucleoside-diphosphate sugar epimerase</fullName>
    </submittedName>
</protein>
<evidence type="ECO:0000313" key="1">
    <source>
        <dbReference type="EMBL" id="MRH02738.1"/>
    </source>
</evidence>
<name>A0A6N7QGH4_9XANT</name>
<evidence type="ECO:0000313" key="4">
    <source>
        <dbReference type="Proteomes" id="UP000439314"/>
    </source>
</evidence>
<dbReference type="InterPro" id="IPR009367">
    <property type="entry name" value="Elm1-like"/>
</dbReference>
<sequence length="323" mass="34045">MKRSDATWAISDGRAGNARQAEALAAALALPAATPIQAQVLQPHMPWRWLAPRWLPGARHAYGTTFAEALRQPPPVAVGCGRQAALATRLLRTRGSQVVQILDPRLDPQHWDIVVVPEHDRLRGPNVLTLLGSLHPIDDAWLAAGRTAFPALGALPSPRIGLLVGGPSGLAPWSEAQAQAAFADIAAQLRAHGGSLLASASRRTPPAVAAALRRTFAEVPGIVWCGADDGANPYAGLLGWAERLACTPDSVNLLSEACATRVPVQVLMPETARGRALAFHRALQARGRLLPANDAGDAYAGIAPLRETARVAALIRDRLAALA</sequence>
<reference evidence="2" key="2">
    <citation type="journal article" date="2020" name="Plant Dis.">
        <title>A Grain Rot of Rice in Iran Caused by a Xanthomonas Strain Closely Related to X. sacchari.</title>
        <authorList>
            <person name="Mirghasempour S.A."/>
            <person name="Huang S."/>
            <person name="Studholme D.J."/>
            <person name="Brady C.L."/>
        </authorList>
    </citation>
    <scope>NUCLEOTIDE SEQUENCE</scope>
    <source>
        <strain evidence="2">SAM114</strain>
    </source>
</reference>
<evidence type="ECO:0000313" key="3">
    <source>
        <dbReference type="Proteomes" id="UP000437931"/>
    </source>
</evidence>
<dbReference type="PANTHER" id="PTHR33986">
    <property type="entry name" value="OS02G0535700 PROTEIN"/>
    <property type="match status" value="1"/>
</dbReference>
<dbReference type="Proteomes" id="UP000439314">
    <property type="component" value="Unassembled WGS sequence"/>
</dbReference>
<accession>A0A6N7QGH4</accession>
<gene>
    <name evidence="1" type="ORF">GIY21_20775</name>
    <name evidence="2" type="ORF">GIY22_20770</name>
</gene>
<dbReference type="Proteomes" id="UP000437931">
    <property type="component" value="Unassembled WGS sequence"/>
</dbReference>
<keyword evidence="3" id="KW-1185">Reference proteome</keyword>
<dbReference type="PANTHER" id="PTHR33986:SF15">
    <property type="entry name" value="MITOCHONDRIAL FISSION PROTEIN ELM1"/>
    <property type="match status" value="1"/>
</dbReference>
<reference evidence="3 4" key="1">
    <citation type="submission" date="2019-11" db="EMBL/GenBank/DDBJ databases">
        <title>First report of rice panicle blight caused by Xanthomonas sp. in Iran.</title>
        <authorList>
            <person name="Mirghasempour S.A."/>
            <person name="Huang S."/>
            <person name="Brady C.L."/>
            <person name="Studholme D.J."/>
        </authorList>
    </citation>
    <scope>NUCLEOTIDE SEQUENCE [LARGE SCALE GENOMIC DNA]</scope>
    <source>
        <strain evidence="1 4">ASD011</strain>
        <strain evidence="3">SAM114</strain>
    </source>
</reference>
<dbReference type="RefSeq" id="WP_338420252.1">
    <property type="nucleotide sequence ID" value="NZ_WJPM01000031.1"/>
</dbReference>
<proteinExistence type="predicted"/>
<evidence type="ECO:0000313" key="2">
    <source>
        <dbReference type="EMBL" id="MRH77065.1"/>
    </source>
</evidence>
<dbReference type="EMBL" id="WJPN01000031">
    <property type="protein sequence ID" value="MRH02738.1"/>
    <property type="molecule type" value="Genomic_DNA"/>
</dbReference>
<dbReference type="Pfam" id="PF06258">
    <property type="entry name" value="Mito_fiss_Elm1"/>
    <property type="match status" value="1"/>
</dbReference>